<evidence type="ECO:0000256" key="2">
    <source>
        <dbReference type="ARBA" id="ARBA00004651"/>
    </source>
</evidence>
<keyword evidence="9 17" id="KW-0418">Kinase</keyword>
<dbReference type="EC" id="2.7.13.3" evidence="3"/>
<proteinExistence type="predicted"/>
<comment type="subcellular location">
    <subcellularLocation>
        <location evidence="2">Cell membrane</location>
        <topology evidence="2">Multi-pass membrane protein</topology>
    </subcellularLocation>
</comment>
<evidence type="ECO:0000313" key="17">
    <source>
        <dbReference type="EMBL" id="GEN35709.1"/>
    </source>
</evidence>
<dbReference type="Gene3D" id="1.10.287.130">
    <property type="match status" value="1"/>
</dbReference>
<keyword evidence="10" id="KW-0067">ATP-binding</keyword>
<dbReference type="GO" id="GO:0000155">
    <property type="term" value="F:phosphorelay sensor kinase activity"/>
    <property type="evidence" value="ECO:0007669"/>
    <property type="project" value="InterPro"/>
</dbReference>
<dbReference type="Gene3D" id="3.30.565.10">
    <property type="entry name" value="Histidine kinase-like ATPase, C-terminal domain"/>
    <property type="match status" value="1"/>
</dbReference>
<gene>
    <name evidence="17" type="primary">cssS</name>
    <name evidence="17" type="ORF">ADA01nite_31690</name>
</gene>
<keyword evidence="7 14" id="KW-0812">Transmembrane</keyword>
<evidence type="ECO:0000259" key="16">
    <source>
        <dbReference type="PROSITE" id="PS50885"/>
    </source>
</evidence>
<dbReference type="Pfam" id="PF00672">
    <property type="entry name" value="HAMP"/>
    <property type="match status" value="1"/>
</dbReference>
<dbReference type="SUPFAM" id="SSF47384">
    <property type="entry name" value="Homodimeric domain of signal transducing histidine kinase"/>
    <property type="match status" value="1"/>
</dbReference>
<dbReference type="PANTHER" id="PTHR45528:SF1">
    <property type="entry name" value="SENSOR HISTIDINE KINASE CPXA"/>
    <property type="match status" value="1"/>
</dbReference>
<protein>
    <recommendedName>
        <fullName evidence="3">histidine kinase</fullName>
        <ecNumber evidence="3">2.7.13.3</ecNumber>
    </recommendedName>
</protein>
<dbReference type="InterPro" id="IPR050398">
    <property type="entry name" value="HssS/ArlS-like"/>
</dbReference>
<dbReference type="AlphaFoldDB" id="A0A511VA32"/>
<feature type="domain" description="Histidine kinase" evidence="15">
    <location>
        <begin position="241"/>
        <end position="450"/>
    </location>
</feature>
<evidence type="ECO:0000256" key="5">
    <source>
        <dbReference type="ARBA" id="ARBA00022553"/>
    </source>
</evidence>
<dbReference type="PROSITE" id="PS50109">
    <property type="entry name" value="HIS_KIN"/>
    <property type="match status" value="1"/>
</dbReference>
<sequence length="458" mass="53062">MRNRPLAVQIWFVFTGIMTIVLCLVIVLIPVLVRPFLVQDTYTRIKEAQALLWDRTGNSLDPGKRFGQKESGVVRHLLYADGSWMAPPFAIASLSPEFLSQAQEQALTQAEPIKEYKSKVGNRTLYYMIRSAQTEGQAFFLLSYAWDTYQREFISSFIRQLFGMALLVLIASFPFSYWLSKYLSRPLVQIEKHVERLAERDWHSPLLLERKDEIGRLAASVERMRRRLVRQDETQRTLLQNISHELKTPIMVIRSYAQAIMDGMYPSGDLPQTVDVIEKEAERLERQVRQLLYLTKLDYLAAEEQVFYPVPLAKIAGETIQRLRWRRPELAWVYDIPSAHILGNEEQLRTALENVLDNQIRYAKRTIFVTGEVQNEEHKSFLLLRLGNDGPPIPTESIQTIFEPYRKGADGQFGLGLAIVQRIVALHHGKIWVKNEENRPFFFIRLPLTKETKNSPSD</sequence>
<dbReference type="InterPro" id="IPR036890">
    <property type="entry name" value="HATPase_C_sf"/>
</dbReference>
<reference evidence="17 18" key="1">
    <citation type="submission" date="2019-07" db="EMBL/GenBank/DDBJ databases">
        <title>Whole genome shotgun sequence of Aneurinibacillus danicus NBRC 102444.</title>
        <authorList>
            <person name="Hosoyama A."/>
            <person name="Uohara A."/>
            <person name="Ohji S."/>
            <person name="Ichikawa N."/>
        </authorList>
    </citation>
    <scope>NUCLEOTIDE SEQUENCE [LARGE SCALE GENOMIC DNA]</scope>
    <source>
        <strain evidence="17 18">NBRC 102444</strain>
    </source>
</reference>
<evidence type="ECO:0000256" key="3">
    <source>
        <dbReference type="ARBA" id="ARBA00012438"/>
    </source>
</evidence>
<keyword evidence="4" id="KW-1003">Cell membrane</keyword>
<organism evidence="17 18">
    <name type="scientific">Aneurinibacillus danicus</name>
    <dbReference type="NCBI Taxonomy" id="267746"/>
    <lineage>
        <taxon>Bacteria</taxon>
        <taxon>Bacillati</taxon>
        <taxon>Bacillota</taxon>
        <taxon>Bacilli</taxon>
        <taxon>Bacillales</taxon>
        <taxon>Paenibacillaceae</taxon>
        <taxon>Aneurinibacillus group</taxon>
        <taxon>Aneurinibacillus</taxon>
    </lineage>
</organism>
<accession>A0A511VA32</accession>
<dbReference type="PROSITE" id="PS50885">
    <property type="entry name" value="HAMP"/>
    <property type="match status" value="1"/>
</dbReference>
<evidence type="ECO:0000313" key="18">
    <source>
        <dbReference type="Proteomes" id="UP000321157"/>
    </source>
</evidence>
<evidence type="ECO:0000256" key="12">
    <source>
        <dbReference type="ARBA" id="ARBA00023012"/>
    </source>
</evidence>
<dbReference type="PANTHER" id="PTHR45528">
    <property type="entry name" value="SENSOR HISTIDINE KINASE CPXA"/>
    <property type="match status" value="1"/>
</dbReference>
<feature type="domain" description="HAMP" evidence="16">
    <location>
        <begin position="181"/>
        <end position="233"/>
    </location>
</feature>
<evidence type="ECO:0000256" key="8">
    <source>
        <dbReference type="ARBA" id="ARBA00022741"/>
    </source>
</evidence>
<evidence type="ECO:0000256" key="4">
    <source>
        <dbReference type="ARBA" id="ARBA00022475"/>
    </source>
</evidence>
<dbReference type="Gene3D" id="6.10.340.10">
    <property type="match status" value="1"/>
</dbReference>
<dbReference type="InterPro" id="IPR003660">
    <property type="entry name" value="HAMP_dom"/>
</dbReference>
<dbReference type="InterPro" id="IPR005467">
    <property type="entry name" value="His_kinase_dom"/>
</dbReference>
<evidence type="ECO:0000256" key="13">
    <source>
        <dbReference type="ARBA" id="ARBA00023136"/>
    </source>
</evidence>
<evidence type="ECO:0000256" key="7">
    <source>
        <dbReference type="ARBA" id="ARBA00022692"/>
    </source>
</evidence>
<dbReference type="SUPFAM" id="SSF158472">
    <property type="entry name" value="HAMP domain-like"/>
    <property type="match status" value="1"/>
</dbReference>
<dbReference type="FunFam" id="1.10.287.130:FF:000073">
    <property type="entry name" value="Two-component sensor histidine kinase"/>
    <property type="match status" value="1"/>
</dbReference>
<dbReference type="SUPFAM" id="SSF55874">
    <property type="entry name" value="ATPase domain of HSP90 chaperone/DNA topoisomerase II/histidine kinase"/>
    <property type="match status" value="1"/>
</dbReference>
<dbReference type="InterPro" id="IPR036097">
    <property type="entry name" value="HisK_dim/P_sf"/>
</dbReference>
<dbReference type="CDD" id="cd00082">
    <property type="entry name" value="HisKA"/>
    <property type="match status" value="1"/>
</dbReference>
<comment type="caution">
    <text evidence="17">The sequence shown here is derived from an EMBL/GenBank/DDBJ whole genome shotgun (WGS) entry which is preliminary data.</text>
</comment>
<dbReference type="PRINTS" id="PR00344">
    <property type="entry name" value="BCTRLSENSOR"/>
</dbReference>
<dbReference type="InterPro" id="IPR003661">
    <property type="entry name" value="HisK_dim/P_dom"/>
</dbReference>
<dbReference type="InterPro" id="IPR004358">
    <property type="entry name" value="Sig_transdc_His_kin-like_C"/>
</dbReference>
<keyword evidence="18" id="KW-1185">Reference proteome</keyword>
<feature type="transmembrane region" description="Helical" evidence="14">
    <location>
        <begin position="6"/>
        <end position="33"/>
    </location>
</feature>
<dbReference type="InterPro" id="IPR003594">
    <property type="entry name" value="HATPase_dom"/>
</dbReference>
<dbReference type="Proteomes" id="UP000321157">
    <property type="component" value="Unassembled WGS sequence"/>
</dbReference>
<evidence type="ECO:0000256" key="6">
    <source>
        <dbReference type="ARBA" id="ARBA00022679"/>
    </source>
</evidence>
<keyword evidence="8" id="KW-0547">Nucleotide-binding</keyword>
<dbReference type="Pfam" id="PF02518">
    <property type="entry name" value="HATPase_c"/>
    <property type="match status" value="1"/>
</dbReference>
<keyword evidence="5" id="KW-0597">Phosphoprotein</keyword>
<dbReference type="GO" id="GO:0005524">
    <property type="term" value="F:ATP binding"/>
    <property type="evidence" value="ECO:0007669"/>
    <property type="project" value="UniProtKB-KW"/>
</dbReference>
<feature type="transmembrane region" description="Helical" evidence="14">
    <location>
        <begin position="161"/>
        <end position="179"/>
    </location>
</feature>
<dbReference type="OrthoDB" id="9780718at2"/>
<dbReference type="SMART" id="SM00304">
    <property type="entry name" value="HAMP"/>
    <property type="match status" value="1"/>
</dbReference>
<evidence type="ECO:0000256" key="9">
    <source>
        <dbReference type="ARBA" id="ARBA00022777"/>
    </source>
</evidence>
<dbReference type="GO" id="GO:0005886">
    <property type="term" value="C:plasma membrane"/>
    <property type="evidence" value="ECO:0007669"/>
    <property type="project" value="UniProtKB-SubCell"/>
</dbReference>
<keyword evidence="11 14" id="KW-1133">Transmembrane helix</keyword>
<dbReference type="SMART" id="SM00387">
    <property type="entry name" value="HATPase_c"/>
    <property type="match status" value="1"/>
</dbReference>
<evidence type="ECO:0000256" key="1">
    <source>
        <dbReference type="ARBA" id="ARBA00000085"/>
    </source>
</evidence>
<name>A0A511VA32_9BACL</name>
<evidence type="ECO:0000256" key="14">
    <source>
        <dbReference type="SAM" id="Phobius"/>
    </source>
</evidence>
<keyword evidence="6" id="KW-0808">Transferase</keyword>
<dbReference type="CDD" id="cd06225">
    <property type="entry name" value="HAMP"/>
    <property type="match status" value="1"/>
</dbReference>
<evidence type="ECO:0000256" key="11">
    <source>
        <dbReference type="ARBA" id="ARBA00022989"/>
    </source>
</evidence>
<keyword evidence="12" id="KW-0902">Two-component regulatory system</keyword>
<keyword evidence="13 14" id="KW-0472">Membrane</keyword>
<comment type="catalytic activity">
    <reaction evidence="1">
        <text>ATP + protein L-histidine = ADP + protein N-phospho-L-histidine.</text>
        <dbReference type="EC" id="2.7.13.3"/>
    </reaction>
</comment>
<dbReference type="SMART" id="SM00388">
    <property type="entry name" value="HisKA"/>
    <property type="match status" value="1"/>
</dbReference>
<dbReference type="EMBL" id="BJXX01000148">
    <property type="protein sequence ID" value="GEN35709.1"/>
    <property type="molecule type" value="Genomic_DNA"/>
</dbReference>
<dbReference type="Pfam" id="PF00512">
    <property type="entry name" value="HisKA"/>
    <property type="match status" value="1"/>
</dbReference>
<evidence type="ECO:0000256" key="10">
    <source>
        <dbReference type="ARBA" id="ARBA00022840"/>
    </source>
</evidence>
<dbReference type="RefSeq" id="WP_146811233.1">
    <property type="nucleotide sequence ID" value="NZ_BJXX01000148.1"/>
</dbReference>
<evidence type="ECO:0000259" key="15">
    <source>
        <dbReference type="PROSITE" id="PS50109"/>
    </source>
</evidence>